<feature type="non-terminal residue" evidence="1">
    <location>
        <position position="47"/>
    </location>
</feature>
<dbReference type="EMBL" id="CAJVPQ010003859">
    <property type="protein sequence ID" value="CAG8638817.1"/>
    <property type="molecule type" value="Genomic_DNA"/>
</dbReference>
<organism evidence="1 2">
    <name type="scientific">Funneliformis caledonium</name>
    <dbReference type="NCBI Taxonomy" id="1117310"/>
    <lineage>
        <taxon>Eukaryota</taxon>
        <taxon>Fungi</taxon>
        <taxon>Fungi incertae sedis</taxon>
        <taxon>Mucoromycota</taxon>
        <taxon>Glomeromycotina</taxon>
        <taxon>Glomeromycetes</taxon>
        <taxon>Glomerales</taxon>
        <taxon>Glomeraceae</taxon>
        <taxon>Funneliformis</taxon>
    </lineage>
</organism>
<name>A0A9N9H0P8_9GLOM</name>
<comment type="caution">
    <text evidence="1">The sequence shown here is derived from an EMBL/GenBank/DDBJ whole genome shotgun (WGS) entry which is preliminary data.</text>
</comment>
<gene>
    <name evidence="1" type="ORF">FCALED_LOCUS10455</name>
</gene>
<keyword evidence="2" id="KW-1185">Reference proteome</keyword>
<dbReference type="OrthoDB" id="2440907at2759"/>
<evidence type="ECO:0000313" key="2">
    <source>
        <dbReference type="Proteomes" id="UP000789570"/>
    </source>
</evidence>
<proteinExistence type="predicted"/>
<dbReference type="AlphaFoldDB" id="A0A9N9H0P8"/>
<accession>A0A9N9H0P8</accession>
<sequence>MPHLTEAECNQIISLFKGGTIRNHIIETLDFSKTTVYRTIQTFCEGK</sequence>
<protein>
    <submittedName>
        <fullName evidence="1">7112_t:CDS:1</fullName>
    </submittedName>
</protein>
<evidence type="ECO:0000313" key="1">
    <source>
        <dbReference type="EMBL" id="CAG8638817.1"/>
    </source>
</evidence>
<dbReference type="Proteomes" id="UP000789570">
    <property type="component" value="Unassembled WGS sequence"/>
</dbReference>
<reference evidence="1" key="1">
    <citation type="submission" date="2021-06" db="EMBL/GenBank/DDBJ databases">
        <authorList>
            <person name="Kallberg Y."/>
            <person name="Tangrot J."/>
            <person name="Rosling A."/>
        </authorList>
    </citation>
    <scope>NUCLEOTIDE SEQUENCE</scope>
    <source>
        <strain evidence="1">UK204</strain>
    </source>
</reference>